<dbReference type="PANTHER" id="PTHR33132">
    <property type="entry name" value="OSJNBB0118P14.9 PROTEIN"/>
    <property type="match status" value="1"/>
</dbReference>
<protein>
    <submittedName>
        <fullName evidence="1">Uncharacterized protein</fullName>
    </submittedName>
</protein>
<keyword evidence="2" id="KW-1185">Reference proteome</keyword>
<dbReference type="AlphaFoldDB" id="A0AA38ZG55"/>
<dbReference type="EMBL" id="JARBHA010000011">
    <property type="protein sequence ID" value="KAJ9688461.1"/>
    <property type="molecule type" value="Genomic_DNA"/>
</dbReference>
<organism evidence="1 2">
    <name type="scientific">Vitis rotundifolia</name>
    <name type="common">Muscadine grape</name>
    <dbReference type="NCBI Taxonomy" id="103349"/>
    <lineage>
        <taxon>Eukaryota</taxon>
        <taxon>Viridiplantae</taxon>
        <taxon>Streptophyta</taxon>
        <taxon>Embryophyta</taxon>
        <taxon>Tracheophyta</taxon>
        <taxon>Spermatophyta</taxon>
        <taxon>Magnoliopsida</taxon>
        <taxon>eudicotyledons</taxon>
        <taxon>Gunneridae</taxon>
        <taxon>Pentapetalae</taxon>
        <taxon>rosids</taxon>
        <taxon>Vitales</taxon>
        <taxon>Vitaceae</taxon>
        <taxon>Viteae</taxon>
        <taxon>Vitis</taxon>
    </lineage>
</organism>
<name>A0AA38ZG55_VITRO</name>
<reference evidence="1 2" key="1">
    <citation type="journal article" date="2023" name="BMC Biotechnol.">
        <title>Vitis rotundifolia cv Carlos genome sequencing.</title>
        <authorList>
            <person name="Huff M."/>
            <person name="Hulse-Kemp A."/>
            <person name="Scheffler B."/>
            <person name="Youngblood R."/>
            <person name="Simpson S."/>
            <person name="Babiker E."/>
            <person name="Staton M."/>
        </authorList>
    </citation>
    <scope>NUCLEOTIDE SEQUENCE [LARGE SCALE GENOMIC DNA]</scope>
    <source>
        <tissue evidence="1">Leaf</tissue>
    </source>
</reference>
<evidence type="ECO:0000313" key="1">
    <source>
        <dbReference type="EMBL" id="KAJ9688461.1"/>
    </source>
</evidence>
<gene>
    <name evidence="1" type="ORF">PVL29_014232</name>
</gene>
<evidence type="ECO:0000313" key="2">
    <source>
        <dbReference type="Proteomes" id="UP001168098"/>
    </source>
</evidence>
<accession>A0AA38ZG55</accession>
<dbReference type="Proteomes" id="UP001168098">
    <property type="component" value="Unassembled WGS sequence"/>
</dbReference>
<proteinExistence type="predicted"/>
<comment type="caution">
    <text evidence="1">The sequence shown here is derived from an EMBL/GenBank/DDBJ whole genome shotgun (WGS) entry which is preliminary data.</text>
</comment>
<sequence length="88" mass="9844">MCHPGLPQGRPDHQELAAQRRWILLQLAAMVAESTVRSEAAASGDARGGRVKQYCMCSPTRHPGSFRCRLHRAEYVWGGRVTREKPSD</sequence>
<dbReference type="PANTHER" id="PTHR33132:SF135">
    <property type="entry name" value="OS02G0799700 PROTEIN"/>
    <property type="match status" value="1"/>
</dbReference>